<feature type="transmembrane region" description="Helical" evidence="1">
    <location>
        <begin position="20"/>
        <end position="41"/>
    </location>
</feature>
<reference evidence="3 4" key="1">
    <citation type="submission" date="2024-09" db="EMBL/GenBank/DDBJ databases">
        <title>Nodulacao em especies de Leguminosae Basais da Amazonia e Caracterizacao dos Rizobios e Bacterias Associadas aos Nodulos.</title>
        <authorList>
            <person name="Jambeiro I.C.A."/>
            <person name="Lopes I.S."/>
            <person name="Aguiar E.R.G.R."/>
            <person name="Santos A.F.J."/>
            <person name="Dos Santos J.M.F."/>
            <person name="Gross E."/>
        </authorList>
    </citation>
    <scope>NUCLEOTIDE SEQUENCE [LARGE SCALE GENOMIC DNA]</scope>
    <source>
        <strain evidence="3 4">BRUESC1165</strain>
    </source>
</reference>
<accession>A0ABV6Y2W4</accession>
<protein>
    <submittedName>
        <fullName evidence="3">TadE/TadG family type IV pilus assembly protein</fullName>
    </submittedName>
</protein>
<organism evidence="3 4">
    <name type="scientific">Microvirga arabica</name>
    <dbReference type="NCBI Taxonomy" id="1128671"/>
    <lineage>
        <taxon>Bacteria</taxon>
        <taxon>Pseudomonadati</taxon>
        <taxon>Pseudomonadota</taxon>
        <taxon>Alphaproteobacteria</taxon>
        <taxon>Hyphomicrobiales</taxon>
        <taxon>Methylobacteriaceae</taxon>
        <taxon>Microvirga</taxon>
    </lineage>
</organism>
<name>A0ABV6Y2W4_9HYPH</name>
<evidence type="ECO:0000313" key="4">
    <source>
        <dbReference type="Proteomes" id="UP001593940"/>
    </source>
</evidence>
<keyword evidence="1" id="KW-0472">Membrane</keyword>
<keyword evidence="4" id="KW-1185">Reference proteome</keyword>
<comment type="caution">
    <text evidence="3">The sequence shown here is derived from an EMBL/GenBank/DDBJ whole genome shotgun (WGS) entry which is preliminary data.</text>
</comment>
<dbReference type="InterPro" id="IPR012495">
    <property type="entry name" value="TadE-like_dom"/>
</dbReference>
<feature type="domain" description="TadE-like" evidence="2">
    <location>
        <begin position="17"/>
        <end position="59"/>
    </location>
</feature>
<proteinExistence type="predicted"/>
<dbReference type="Pfam" id="PF07811">
    <property type="entry name" value="TadE"/>
    <property type="match status" value="1"/>
</dbReference>
<gene>
    <name evidence="3" type="ORF">ACETIH_02505</name>
</gene>
<dbReference type="Proteomes" id="UP001593940">
    <property type="component" value="Unassembled WGS sequence"/>
</dbReference>
<keyword evidence="1" id="KW-0812">Transmembrane</keyword>
<dbReference type="EMBL" id="JBHOMY010000009">
    <property type="protein sequence ID" value="MFC1455617.1"/>
    <property type="molecule type" value="Genomic_DNA"/>
</dbReference>
<evidence type="ECO:0000313" key="3">
    <source>
        <dbReference type="EMBL" id="MFC1455617.1"/>
    </source>
</evidence>
<sequence>MTRTSGPFLRLSNCQSGSTAVEFALIAMAMLVLSLGTIEFGRGLYLYNRISFAMDRAARLGITYPNATDQQLADEVLAEFPISGIDSSPDTLGDLRPSIEITLIDTPNGLDYRVLSARMLFKPLVPNLLDNRFTLSVSRRIPKII</sequence>
<evidence type="ECO:0000256" key="1">
    <source>
        <dbReference type="SAM" id="Phobius"/>
    </source>
</evidence>
<keyword evidence="1" id="KW-1133">Transmembrane helix</keyword>
<dbReference type="RefSeq" id="WP_377028749.1">
    <property type="nucleotide sequence ID" value="NZ_JBHOMY010000009.1"/>
</dbReference>
<evidence type="ECO:0000259" key="2">
    <source>
        <dbReference type="Pfam" id="PF07811"/>
    </source>
</evidence>